<sequence length="641" mass="71129">MTSEIEAKLYDAFLIENAVASIQRLKEIVTETLLATDPSAKIVQTEYFNHTYIPDLVVEWPSRGSGAIRPIYLRPTQDPWIIEQDVQEHAESKPVFVHLSELFEEGYSVAESGVAKLSSTARSTQSLVTEVEAFDRMSSISGNSGGHLLPASVLRGGLGLFETEAAEDAAIRVSRGFSGAMDADRQLTESALNAIDDWLSPGEASELTSIFETVWVAAGGSAHEFPRELRNLRLNFSPDRLQLLLGTISQDLTDFWRQVGRSVNLESFKSLNLVGEQRALQSIMQTALPNITARTCRILNSYHQNRSRELAWQVEDGRIYMTGLGKEAWIGFRGDELPRRHDIYVDLRPSPSALLKRSKRGDLPIVSVELAGNGKNLSYGSDGSSDIGETLTSLEEMIGNSAVVKRATTSIEARKPLTIDFVSSTAFGGAAARLSAPDLLWASWAMMVDLAESDQEQLKKVVGLTPNTQSLSVTGLAATVEDRFQQSNNVAASPALSSSELEIPSIAHRQIEGLSPEEIFITGIILDLFDNFDEAEWWYRQAIAAGNVDANIALVNLRRLRTAGRLPSSVRSQEKDRSWVQSFILLVNYVRREGHSRVPVGQVESGMPLGAWVREQRMRRDALDDERRRLLERLPGWRWDF</sequence>
<evidence type="ECO:0000259" key="1">
    <source>
        <dbReference type="Pfam" id="PF03457"/>
    </source>
</evidence>
<dbReference type="Proteomes" id="UP001317870">
    <property type="component" value="Chromosome"/>
</dbReference>
<proteinExistence type="predicted"/>
<keyword evidence="3" id="KW-1185">Reference proteome</keyword>
<reference evidence="2 3" key="1">
    <citation type="submission" date="2022-11" db="EMBL/GenBank/DDBJ databases">
        <title>Genome Sequencing of Nocardia sp. ON39_IFM12276 and assembly.</title>
        <authorList>
            <person name="Shimojima M."/>
            <person name="Toyokawa M."/>
            <person name="Uesaka K."/>
        </authorList>
    </citation>
    <scope>NUCLEOTIDE SEQUENCE [LARGE SCALE GENOMIC DNA]</scope>
    <source>
        <strain evidence="2 3">IFM 12276</strain>
    </source>
</reference>
<gene>
    <name evidence="2" type="ORF">IFM12276_40740</name>
</gene>
<protein>
    <recommendedName>
        <fullName evidence="1">Helicase-associated domain-containing protein</fullName>
    </recommendedName>
</protein>
<dbReference type="Gene3D" id="6.10.140.530">
    <property type="match status" value="1"/>
</dbReference>
<feature type="domain" description="Helicase-associated" evidence="1">
    <location>
        <begin position="576"/>
        <end position="635"/>
    </location>
</feature>
<accession>A0ABN6U7D2</accession>
<dbReference type="Pfam" id="PF03457">
    <property type="entry name" value="HA"/>
    <property type="match status" value="1"/>
</dbReference>
<organism evidence="2 3">
    <name type="scientific">Nocardia sputorum</name>
    <dbReference type="NCBI Taxonomy" id="2984338"/>
    <lineage>
        <taxon>Bacteria</taxon>
        <taxon>Bacillati</taxon>
        <taxon>Actinomycetota</taxon>
        <taxon>Actinomycetes</taxon>
        <taxon>Mycobacteriales</taxon>
        <taxon>Nocardiaceae</taxon>
        <taxon>Nocardia</taxon>
    </lineage>
</organism>
<dbReference type="RefSeq" id="WP_281874049.1">
    <property type="nucleotide sequence ID" value="NZ_AP026978.1"/>
</dbReference>
<evidence type="ECO:0000313" key="2">
    <source>
        <dbReference type="EMBL" id="BDU01046.1"/>
    </source>
</evidence>
<evidence type="ECO:0000313" key="3">
    <source>
        <dbReference type="Proteomes" id="UP001317870"/>
    </source>
</evidence>
<name>A0ABN6U7D2_9NOCA</name>
<dbReference type="EMBL" id="AP026978">
    <property type="protein sequence ID" value="BDU01046.1"/>
    <property type="molecule type" value="Genomic_DNA"/>
</dbReference>
<dbReference type="InterPro" id="IPR005114">
    <property type="entry name" value="Helicase_assoc"/>
</dbReference>